<evidence type="ECO:0000256" key="7">
    <source>
        <dbReference type="ARBA" id="ARBA00023136"/>
    </source>
</evidence>
<dbReference type="Pfam" id="PF00005">
    <property type="entry name" value="ABC_tran"/>
    <property type="match status" value="2"/>
</dbReference>
<protein>
    <submittedName>
        <fullName evidence="12">Uncharacterized protein</fullName>
    </submittedName>
</protein>
<evidence type="ECO:0000313" key="13">
    <source>
        <dbReference type="Proteomes" id="UP001634394"/>
    </source>
</evidence>
<dbReference type="InterPro" id="IPR011527">
    <property type="entry name" value="ABC1_TM_dom"/>
</dbReference>
<evidence type="ECO:0000256" key="9">
    <source>
        <dbReference type="SAM" id="Phobius"/>
    </source>
</evidence>
<dbReference type="Proteomes" id="UP001634394">
    <property type="component" value="Unassembled WGS sequence"/>
</dbReference>
<feature type="domain" description="ABC transmembrane type-1" evidence="11">
    <location>
        <begin position="178"/>
        <end position="437"/>
    </location>
</feature>
<dbReference type="PROSITE" id="PS50929">
    <property type="entry name" value="ABC_TM1F"/>
    <property type="match status" value="2"/>
</dbReference>
<evidence type="ECO:0000256" key="6">
    <source>
        <dbReference type="ARBA" id="ARBA00022989"/>
    </source>
</evidence>
<dbReference type="PROSITE" id="PS00211">
    <property type="entry name" value="ABC_TRANSPORTER_1"/>
    <property type="match status" value="1"/>
</dbReference>
<dbReference type="Gene3D" id="3.40.50.300">
    <property type="entry name" value="P-loop containing nucleotide triphosphate hydrolases"/>
    <property type="match status" value="3"/>
</dbReference>
<feature type="transmembrane region" description="Helical" evidence="9">
    <location>
        <begin position="290"/>
        <end position="314"/>
    </location>
</feature>
<keyword evidence="6 9" id="KW-1133">Transmembrane helix</keyword>
<feature type="transmembrane region" description="Helical" evidence="9">
    <location>
        <begin position="1017"/>
        <end position="1037"/>
    </location>
</feature>
<feature type="transmembrane region" description="Helical" evidence="9">
    <location>
        <begin position="813"/>
        <end position="832"/>
    </location>
</feature>
<feature type="transmembrane region" description="Helical" evidence="9">
    <location>
        <begin position="922"/>
        <end position="940"/>
    </location>
</feature>
<feature type="transmembrane region" description="Helical" evidence="9">
    <location>
        <begin position="215"/>
        <end position="242"/>
    </location>
</feature>
<feature type="transmembrane region" description="Helical" evidence="9">
    <location>
        <begin position="411"/>
        <end position="432"/>
    </location>
</feature>
<dbReference type="PROSITE" id="PS50893">
    <property type="entry name" value="ABC_TRANSPORTER_2"/>
    <property type="match status" value="2"/>
</dbReference>
<feature type="transmembrane region" description="Helical" evidence="9">
    <location>
        <begin position="177"/>
        <end position="203"/>
    </location>
</feature>
<feature type="compositionally biased region" description="Basic and acidic residues" evidence="8">
    <location>
        <begin position="745"/>
        <end position="759"/>
    </location>
</feature>
<dbReference type="PANTHER" id="PTHR24223">
    <property type="entry name" value="ATP-BINDING CASSETTE SUB-FAMILY C"/>
    <property type="match status" value="1"/>
</dbReference>
<dbReference type="GO" id="GO:0005524">
    <property type="term" value="F:ATP binding"/>
    <property type="evidence" value="ECO:0007669"/>
    <property type="project" value="UniProtKB-KW"/>
</dbReference>
<dbReference type="GO" id="GO:0016020">
    <property type="term" value="C:membrane"/>
    <property type="evidence" value="ECO:0007669"/>
    <property type="project" value="UniProtKB-SubCell"/>
</dbReference>
<feature type="transmembrane region" description="Helical" evidence="9">
    <location>
        <begin position="263"/>
        <end position="284"/>
    </location>
</feature>
<feature type="domain" description="ABC transmembrane type-1" evidence="11">
    <location>
        <begin position="821"/>
        <end position="1086"/>
    </location>
</feature>
<evidence type="ECO:0000256" key="4">
    <source>
        <dbReference type="ARBA" id="ARBA00022741"/>
    </source>
</evidence>
<evidence type="ECO:0000256" key="1">
    <source>
        <dbReference type="ARBA" id="ARBA00004141"/>
    </source>
</evidence>
<dbReference type="InterPro" id="IPR003439">
    <property type="entry name" value="ABC_transporter-like_ATP-bd"/>
</dbReference>
<dbReference type="CDD" id="cd03250">
    <property type="entry name" value="ABCC_MRP_domain1"/>
    <property type="match status" value="1"/>
</dbReference>
<evidence type="ECO:0000259" key="10">
    <source>
        <dbReference type="PROSITE" id="PS50893"/>
    </source>
</evidence>
<dbReference type="InterPro" id="IPR050173">
    <property type="entry name" value="ABC_transporter_C-like"/>
</dbReference>
<dbReference type="SMART" id="SM00382">
    <property type="entry name" value="AAA"/>
    <property type="match status" value="2"/>
</dbReference>
<dbReference type="InterPro" id="IPR027417">
    <property type="entry name" value="P-loop_NTPase"/>
</dbReference>
<dbReference type="Gene3D" id="1.20.1560.10">
    <property type="entry name" value="ABC transporter type 1, transmembrane domain"/>
    <property type="match status" value="2"/>
</dbReference>
<feature type="domain" description="ABC transporter" evidence="10">
    <location>
        <begin position="1139"/>
        <end position="1309"/>
    </location>
</feature>
<dbReference type="SUPFAM" id="SSF90123">
    <property type="entry name" value="ABC transporter transmembrane region"/>
    <property type="match status" value="2"/>
</dbReference>
<feature type="region of interest" description="Disordered" evidence="8">
    <location>
        <begin position="730"/>
        <end position="759"/>
    </location>
</feature>
<keyword evidence="7 9" id="KW-0472">Membrane</keyword>
<gene>
    <name evidence="12" type="ORF">ACJMK2_031436</name>
</gene>
<feature type="transmembrane region" description="Helical" evidence="9">
    <location>
        <begin position="375"/>
        <end position="399"/>
    </location>
</feature>
<evidence type="ECO:0000256" key="3">
    <source>
        <dbReference type="ARBA" id="ARBA00022692"/>
    </source>
</evidence>
<reference evidence="12 13" key="1">
    <citation type="submission" date="2024-11" db="EMBL/GenBank/DDBJ databases">
        <title>Chromosome-level genome assembly of the freshwater bivalve Anodonta woodiana.</title>
        <authorList>
            <person name="Chen X."/>
        </authorList>
    </citation>
    <scope>NUCLEOTIDE SEQUENCE [LARGE SCALE GENOMIC DNA]</scope>
    <source>
        <strain evidence="12">MN2024</strain>
        <tissue evidence="12">Gills</tissue>
    </source>
</reference>
<comment type="caution">
    <text evidence="12">The sequence shown here is derived from an EMBL/GenBank/DDBJ whole genome shotgun (WGS) entry which is preliminary data.</text>
</comment>
<sequence>MASSSRLAKQRSEVDILQIPTAKETRRISLTAISNGVIDDPRSNAEEQSNIKIRLPSFTDDIFSEFSTGGYKQGKYSVALQTLKPFRPSRKDGKLPINTVGLFSYVFLMWLNSLVWKFFKRRKEMVSEDDIWQCSDQEGFRTNTDRMVKIWLQELNERSQEKVSFVRVWYKFIRTRVLVAMIIMIIHAVSTFLVSGLLLQLIVSYLETKEESIGYALGLIAAVLVCEVVRACSFSSVMIFSAHTGRSIYFAISIINIFGVDSYRAFLASCTGVFLLALPIYLIIGAVYTYTLIGLWFILPIAVFVICYCAQTYLTRWLAILRRSCSQHTDKRVRRMGELLDSIRLIKLYAWEIPFKTAIKVIRKSEEKYLMRSGILNNVIASIIPTTPTISTVVTIAAYSAAGNRLTASTAFALVGTMNFLKIIVSMVPFALRSYSEAKVSFGRLTKLLLMEEFVPPPSNCSSPDIAVELRDTTFQWEAEQVLQEKTHRLSRAISKAQSIVNVSRVNVTWSSSTFQLSDFDLIVNKGSLIGICGVVGSGKSSLLSAILGRMDKMRGHLAVNGSVAYVPQQAWIFNASIKENILFGAEFNKQRYEETLSVCGLEPDLEIMPDGDETEIGERGTTLSGGQKQRVNLARAVYSNSDIYLLDDPLSAVDVRVGKQLFYGCIKDTLKGKTVILVTHQLQYLKHCDEIIVMDEGKIVERGHQKDLLDKDGNFAGIYRTFQETSIKTSMENNAENNRQTNGKPRDDKDQTSLPKEEPKFSIINGEPCANGEMPLKNDSVTKRILVQKEESSVGDISFGTFRSYVSASGGWFVVVFIYLVYILSASSIVFSDWWLSEWISTFTGSASEARLNTTWNGSDMTQSPSSQDTNVGTSVPIWNTSYAVFTAMSSTTVPMISAGSGNMNINVDVPNVSGVFTSQFYLLVYGTSLVGILFLQVLKSIVGIKMTIRAASSLHNDVLDKVVKAPMKFFEANPAGRVLNRFSKDLDEADVFLPQSIHALFQIINQNVLSMLLTVYYVPWILIAAVPIVAVYWVMKSIMAVSTRQLKRLENVSRSPLLSHVTASAQGLSAIVTYKQEQRFYETYIVSIMQFLVRLINETEARFTSIERINEYKETLESEKEEQPPAHEKWPEKGAIIFSRVVMKYKEDAEPVLKNIDLDILPGEKVGIIGRTGAGKSSLATVLFRLVELSGGHIHIDGFDISLISLQSLRSKLSTIPQDPVLFAGTVRWILVLDEATANIDTGTDAIIQSTIKECFGHCTVLTIAHRLNTVLHSDKIVVMDAGKIMECGSPDELLSNPNSFFNAMISSQTFKTPSS</sequence>
<evidence type="ECO:0000313" key="12">
    <source>
        <dbReference type="EMBL" id="KAL3879125.1"/>
    </source>
</evidence>
<keyword evidence="3 9" id="KW-0812">Transmembrane</keyword>
<proteinExistence type="predicted"/>
<keyword evidence="13" id="KW-1185">Reference proteome</keyword>
<dbReference type="FunFam" id="3.40.50.300:FF:000997">
    <property type="entry name" value="Multidrug resistance-associated protein 1"/>
    <property type="match status" value="1"/>
</dbReference>
<accession>A0ABD3WYT0</accession>
<dbReference type="SUPFAM" id="SSF52540">
    <property type="entry name" value="P-loop containing nucleoside triphosphate hydrolases"/>
    <property type="match status" value="2"/>
</dbReference>
<evidence type="ECO:0000256" key="2">
    <source>
        <dbReference type="ARBA" id="ARBA00022448"/>
    </source>
</evidence>
<feature type="domain" description="ABC transporter" evidence="10">
    <location>
        <begin position="501"/>
        <end position="722"/>
    </location>
</feature>
<dbReference type="PANTHER" id="PTHR24223:SF447">
    <property type="entry name" value="MULTIDRUG RESISTANCE-ASSOCIATED PROTEIN 5"/>
    <property type="match status" value="1"/>
</dbReference>
<keyword evidence="5" id="KW-0067">ATP-binding</keyword>
<dbReference type="FunFam" id="3.40.50.300:FF:004162">
    <property type="entry name" value="ATP binding cassette subfamily C member 5"/>
    <property type="match status" value="1"/>
</dbReference>
<feature type="transmembrane region" description="Helical" evidence="9">
    <location>
        <begin position="95"/>
        <end position="115"/>
    </location>
</feature>
<evidence type="ECO:0000259" key="11">
    <source>
        <dbReference type="PROSITE" id="PS50929"/>
    </source>
</evidence>
<dbReference type="InterPro" id="IPR003593">
    <property type="entry name" value="AAA+_ATPase"/>
</dbReference>
<name>A0ABD3WYT0_SINWO</name>
<dbReference type="Pfam" id="PF00664">
    <property type="entry name" value="ABC_membrane"/>
    <property type="match status" value="2"/>
</dbReference>
<dbReference type="EMBL" id="JBJQND010000004">
    <property type="protein sequence ID" value="KAL3879125.1"/>
    <property type="molecule type" value="Genomic_DNA"/>
</dbReference>
<evidence type="ECO:0000256" key="5">
    <source>
        <dbReference type="ARBA" id="ARBA00022840"/>
    </source>
</evidence>
<keyword evidence="2" id="KW-0813">Transport</keyword>
<dbReference type="InterPro" id="IPR036640">
    <property type="entry name" value="ABC1_TM_sf"/>
</dbReference>
<dbReference type="InterPro" id="IPR017871">
    <property type="entry name" value="ABC_transporter-like_CS"/>
</dbReference>
<feature type="compositionally biased region" description="Polar residues" evidence="8">
    <location>
        <begin position="730"/>
        <end position="744"/>
    </location>
</feature>
<keyword evidence="4" id="KW-0547">Nucleotide-binding</keyword>
<comment type="subcellular location">
    <subcellularLocation>
        <location evidence="1">Membrane</location>
        <topology evidence="1">Multi-pass membrane protein</topology>
    </subcellularLocation>
</comment>
<evidence type="ECO:0000256" key="8">
    <source>
        <dbReference type="SAM" id="MobiDB-lite"/>
    </source>
</evidence>
<organism evidence="12 13">
    <name type="scientific">Sinanodonta woodiana</name>
    <name type="common">Chinese pond mussel</name>
    <name type="synonym">Anodonta woodiana</name>
    <dbReference type="NCBI Taxonomy" id="1069815"/>
    <lineage>
        <taxon>Eukaryota</taxon>
        <taxon>Metazoa</taxon>
        <taxon>Spiralia</taxon>
        <taxon>Lophotrochozoa</taxon>
        <taxon>Mollusca</taxon>
        <taxon>Bivalvia</taxon>
        <taxon>Autobranchia</taxon>
        <taxon>Heteroconchia</taxon>
        <taxon>Palaeoheterodonta</taxon>
        <taxon>Unionida</taxon>
        <taxon>Unionoidea</taxon>
        <taxon>Unionidae</taxon>
        <taxon>Unioninae</taxon>
        <taxon>Sinanodonta</taxon>
    </lineage>
</organism>